<name>A0ABR7H9M2_9FIRM</name>
<comment type="function">
    <text evidence="2">May play the central regulatory role in sporulation. It may be an element of the effector pathway responsible for the activation of sporulation genes in response to nutritional stress. Spo0A may act in concert with spo0H (a sigma factor) to control the expression of some genes that are critical to the sporulation process.</text>
</comment>
<dbReference type="SMART" id="SM00448">
    <property type="entry name" value="REC"/>
    <property type="match status" value="1"/>
</dbReference>
<dbReference type="InterPro" id="IPR046947">
    <property type="entry name" value="LytR-like"/>
</dbReference>
<dbReference type="SUPFAM" id="SSF52172">
    <property type="entry name" value="CheY-like"/>
    <property type="match status" value="1"/>
</dbReference>
<dbReference type="PANTHER" id="PTHR37299">
    <property type="entry name" value="TRANSCRIPTIONAL REGULATOR-RELATED"/>
    <property type="match status" value="1"/>
</dbReference>
<dbReference type="Pfam" id="PF00072">
    <property type="entry name" value="Response_reg"/>
    <property type="match status" value="1"/>
</dbReference>
<feature type="domain" description="Response regulatory" evidence="4">
    <location>
        <begin position="2"/>
        <end position="116"/>
    </location>
</feature>
<dbReference type="InterPro" id="IPR011006">
    <property type="entry name" value="CheY-like_superfamily"/>
</dbReference>
<dbReference type="PROSITE" id="PS50930">
    <property type="entry name" value="HTH_LYTTR"/>
    <property type="match status" value="1"/>
</dbReference>
<keyword evidence="3" id="KW-0597">Phosphoprotein</keyword>
<dbReference type="PANTHER" id="PTHR37299:SF1">
    <property type="entry name" value="STAGE 0 SPORULATION PROTEIN A HOMOLOG"/>
    <property type="match status" value="1"/>
</dbReference>
<dbReference type="Pfam" id="PF04397">
    <property type="entry name" value="LytTR"/>
    <property type="match status" value="1"/>
</dbReference>
<protein>
    <recommendedName>
        <fullName evidence="1">Stage 0 sporulation protein A homolog</fullName>
    </recommendedName>
</protein>
<evidence type="ECO:0000256" key="1">
    <source>
        <dbReference type="ARBA" id="ARBA00018672"/>
    </source>
</evidence>
<dbReference type="PROSITE" id="PS50110">
    <property type="entry name" value="RESPONSE_REGULATORY"/>
    <property type="match status" value="1"/>
</dbReference>
<sequence>MKALLLDDEILVLNNLKFLLKNFPQIEIIYESTSAAEVVSWIKENEADVLFIDISMPDINGIDLAEYASGIRPKLKIVFITAYDNYALEAFRANTVDYLLKPITLPKLTKTIKKLENYMGDYGSDIIRKSESQKLTPKIQGYVEDKCYIISSREGIFIKAEPRRIVLVSAKGEYLLKNPMTYWEELLKRHHWFRCHRGYLINLDKVVSTYPLFNQTYGVQMQGSKEEVIVSRSYIPEFKRLFSL</sequence>
<accession>A0ABR7H9M2</accession>
<dbReference type="Gene3D" id="3.40.50.2300">
    <property type="match status" value="1"/>
</dbReference>
<dbReference type="Proteomes" id="UP000634672">
    <property type="component" value="Unassembled WGS sequence"/>
</dbReference>
<dbReference type="SMART" id="SM00850">
    <property type="entry name" value="LytTR"/>
    <property type="match status" value="1"/>
</dbReference>
<keyword evidence="7" id="KW-1185">Reference proteome</keyword>
<evidence type="ECO:0000256" key="2">
    <source>
        <dbReference type="ARBA" id="ARBA00024867"/>
    </source>
</evidence>
<reference evidence="6 7" key="1">
    <citation type="submission" date="2020-08" db="EMBL/GenBank/DDBJ databases">
        <title>Genome public.</title>
        <authorList>
            <person name="Liu C."/>
            <person name="Sun Q."/>
        </authorList>
    </citation>
    <scope>NUCLEOTIDE SEQUENCE [LARGE SCALE GENOMIC DNA]</scope>
    <source>
        <strain evidence="6 7">NSJ-66</strain>
    </source>
</reference>
<dbReference type="Gene3D" id="2.40.50.1020">
    <property type="entry name" value="LytTr DNA-binding domain"/>
    <property type="match status" value="1"/>
</dbReference>
<organism evidence="6 7">
    <name type="scientific">Hungatella hominis</name>
    <dbReference type="NCBI Taxonomy" id="2763050"/>
    <lineage>
        <taxon>Bacteria</taxon>
        <taxon>Bacillati</taxon>
        <taxon>Bacillota</taxon>
        <taxon>Clostridia</taxon>
        <taxon>Lachnospirales</taxon>
        <taxon>Lachnospiraceae</taxon>
        <taxon>Hungatella</taxon>
    </lineage>
</organism>
<dbReference type="InterPro" id="IPR001789">
    <property type="entry name" value="Sig_transdc_resp-reg_receiver"/>
</dbReference>
<comment type="caution">
    <text evidence="6">The sequence shown here is derived from an EMBL/GenBank/DDBJ whole genome shotgun (WGS) entry which is preliminary data.</text>
</comment>
<evidence type="ECO:0000313" key="6">
    <source>
        <dbReference type="EMBL" id="MBC5709891.1"/>
    </source>
</evidence>
<feature type="domain" description="HTH LytTR-type" evidence="5">
    <location>
        <begin position="139"/>
        <end position="244"/>
    </location>
</feature>
<evidence type="ECO:0000259" key="4">
    <source>
        <dbReference type="PROSITE" id="PS50110"/>
    </source>
</evidence>
<evidence type="ECO:0000256" key="3">
    <source>
        <dbReference type="PROSITE-ProRule" id="PRU00169"/>
    </source>
</evidence>
<evidence type="ECO:0000313" key="7">
    <source>
        <dbReference type="Proteomes" id="UP000634672"/>
    </source>
</evidence>
<proteinExistence type="predicted"/>
<dbReference type="RefSeq" id="WP_187022856.1">
    <property type="nucleotide sequence ID" value="NZ_JACOPB010000008.1"/>
</dbReference>
<dbReference type="EMBL" id="JACOPB010000008">
    <property type="protein sequence ID" value="MBC5709891.1"/>
    <property type="molecule type" value="Genomic_DNA"/>
</dbReference>
<gene>
    <name evidence="6" type="ORF">H8S75_18195</name>
</gene>
<feature type="modified residue" description="4-aspartylphosphate" evidence="3">
    <location>
        <position position="53"/>
    </location>
</feature>
<dbReference type="InterPro" id="IPR007492">
    <property type="entry name" value="LytTR_DNA-bd_dom"/>
</dbReference>
<evidence type="ECO:0000259" key="5">
    <source>
        <dbReference type="PROSITE" id="PS50930"/>
    </source>
</evidence>